<dbReference type="AlphaFoldDB" id="A0AAD5LTR5"/>
<feature type="domain" description="GST N-terminal" evidence="1">
    <location>
        <begin position="4"/>
        <end position="82"/>
    </location>
</feature>
<dbReference type="PROSITE" id="PS50404">
    <property type="entry name" value="GST_NTER"/>
    <property type="match status" value="1"/>
</dbReference>
<dbReference type="InterPro" id="IPR011901">
    <property type="entry name" value="Grx2"/>
</dbReference>
<dbReference type="PROSITE" id="PS00195">
    <property type="entry name" value="GLUTAREDOXIN_1"/>
    <property type="match status" value="1"/>
</dbReference>
<dbReference type="NCBIfam" id="NF007702">
    <property type="entry name" value="PRK10387.1"/>
    <property type="match status" value="1"/>
</dbReference>
<dbReference type="Proteomes" id="UP001209570">
    <property type="component" value="Unassembled WGS sequence"/>
</dbReference>
<evidence type="ECO:0000259" key="1">
    <source>
        <dbReference type="PROSITE" id="PS50404"/>
    </source>
</evidence>
<evidence type="ECO:0000313" key="3">
    <source>
        <dbReference type="Proteomes" id="UP001209570"/>
    </source>
</evidence>
<dbReference type="Pfam" id="PF04399">
    <property type="entry name" value="Glutaredoxin2_C"/>
    <property type="match status" value="1"/>
</dbReference>
<dbReference type="InterPro" id="IPR004045">
    <property type="entry name" value="Glutathione_S-Trfase_N"/>
</dbReference>
<keyword evidence="3" id="KW-1185">Reference proteome</keyword>
<dbReference type="NCBIfam" id="TIGR02182">
    <property type="entry name" value="GRXB"/>
    <property type="match status" value="1"/>
</dbReference>
<dbReference type="InterPro" id="IPR036249">
    <property type="entry name" value="Thioredoxin-like_sf"/>
</dbReference>
<reference evidence="2" key="1">
    <citation type="submission" date="2021-12" db="EMBL/GenBank/DDBJ databases">
        <title>Prjna785345.</title>
        <authorList>
            <person name="Rujirawat T."/>
            <person name="Krajaejun T."/>
        </authorList>
    </citation>
    <scope>NUCLEOTIDE SEQUENCE</scope>
    <source>
        <strain evidence="2">Pi057C3</strain>
    </source>
</reference>
<name>A0AAD5LTR5_PYTIN</name>
<dbReference type="SUPFAM" id="SSF47616">
    <property type="entry name" value="GST C-terminal domain-like"/>
    <property type="match status" value="1"/>
</dbReference>
<gene>
    <name evidence="2" type="ORF">P43SY_004489</name>
</gene>
<dbReference type="InterPro" id="IPR011767">
    <property type="entry name" value="GLR_AS"/>
</dbReference>
<dbReference type="InterPro" id="IPR036282">
    <property type="entry name" value="Glutathione-S-Trfase_C_sf"/>
</dbReference>
<dbReference type="EMBL" id="JAKCXM010000514">
    <property type="protein sequence ID" value="KAJ0393235.1"/>
    <property type="molecule type" value="Genomic_DNA"/>
</dbReference>
<sequence length="223" mass="25095">MATTRLKLFVYDFCPFCSRVRTLLGLKRIDYELAFLAFDDEATPIGLVGSKQAPILVRPTGEAMAESMDIVRFIDGNLGDDPLLRPSAERAELENWIKASSSDFSALVMPRFVRAPLPEFARRSSRTYFIEKKEKLLGPFPDALARTPELIAKTNAWLEQLESMLESDVAVSGDAVSYDDIDLFPRLRNLTIVKGITWPPKVRAYVDRYAEEADLRPFDGAAQ</sequence>
<dbReference type="CDD" id="cd03199">
    <property type="entry name" value="GST_C_GRX2"/>
    <property type="match status" value="1"/>
</dbReference>
<dbReference type="Pfam" id="PF13409">
    <property type="entry name" value="GST_N_2"/>
    <property type="match status" value="1"/>
</dbReference>
<dbReference type="SUPFAM" id="SSF52833">
    <property type="entry name" value="Thioredoxin-like"/>
    <property type="match status" value="1"/>
</dbReference>
<proteinExistence type="predicted"/>
<dbReference type="GO" id="GO:0005829">
    <property type="term" value="C:cytosol"/>
    <property type="evidence" value="ECO:0007669"/>
    <property type="project" value="InterPro"/>
</dbReference>
<dbReference type="Gene3D" id="3.40.30.10">
    <property type="entry name" value="Glutaredoxin"/>
    <property type="match status" value="1"/>
</dbReference>
<organism evidence="2 3">
    <name type="scientific">Pythium insidiosum</name>
    <name type="common">Pythiosis disease agent</name>
    <dbReference type="NCBI Taxonomy" id="114742"/>
    <lineage>
        <taxon>Eukaryota</taxon>
        <taxon>Sar</taxon>
        <taxon>Stramenopiles</taxon>
        <taxon>Oomycota</taxon>
        <taxon>Peronosporomycetes</taxon>
        <taxon>Pythiales</taxon>
        <taxon>Pythiaceae</taxon>
        <taxon>Pythium</taxon>
    </lineage>
</organism>
<dbReference type="Gene3D" id="1.20.1050.10">
    <property type="match status" value="1"/>
</dbReference>
<protein>
    <recommendedName>
        <fullName evidence="1">GST N-terminal domain-containing protein</fullName>
    </recommendedName>
</protein>
<comment type="caution">
    <text evidence="2">The sequence shown here is derived from an EMBL/GenBank/DDBJ whole genome shotgun (WGS) entry which is preliminary data.</text>
</comment>
<accession>A0AAD5LTR5</accession>
<dbReference type="InterPro" id="IPR007494">
    <property type="entry name" value="Glutaredoxin2_C"/>
</dbReference>
<evidence type="ECO:0000313" key="2">
    <source>
        <dbReference type="EMBL" id="KAJ0393235.1"/>
    </source>
</evidence>